<keyword evidence="4" id="KW-1185">Reference proteome</keyword>
<dbReference type="PROSITE" id="PS50088">
    <property type="entry name" value="ANK_REPEAT"/>
    <property type="match status" value="1"/>
</dbReference>
<accession>A0AAE0BEK4</accession>
<dbReference type="Gene3D" id="1.25.40.20">
    <property type="entry name" value="Ankyrin repeat-containing domain"/>
    <property type="match status" value="1"/>
</dbReference>
<feature type="repeat" description="ANK" evidence="1">
    <location>
        <begin position="27"/>
        <end position="59"/>
    </location>
</feature>
<dbReference type="InterPro" id="IPR036770">
    <property type="entry name" value="Ankyrin_rpt-contain_sf"/>
</dbReference>
<feature type="region of interest" description="Disordered" evidence="2">
    <location>
        <begin position="53"/>
        <end position="80"/>
    </location>
</feature>
<gene>
    <name evidence="3" type="ORF">CYMTET_55311</name>
</gene>
<dbReference type="SUPFAM" id="SSF48403">
    <property type="entry name" value="Ankyrin repeat"/>
    <property type="match status" value="1"/>
</dbReference>
<comment type="caution">
    <text evidence="3">The sequence shown here is derived from an EMBL/GenBank/DDBJ whole genome shotgun (WGS) entry which is preliminary data.</text>
</comment>
<dbReference type="InterPro" id="IPR002110">
    <property type="entry name" value="Ankyrin_rpt"/>
</dbReference>
<evidence type="ECO:0000256" key="1">
    <source>
        <dbReference type="PROSITE-ProRule" id="PRU00023"/>
    </source>
</evidence>
<evidence type="ECO:0000256" key="2">
    <source>
        <dbReference type="SAM" id="MobiDB-lite"/>
    </source>
</evidence>
<keyword evidence="1" id="KW-0040">ANK repeat</keyword>
<dbReference type="AlphaFoldDB" id="A0AAE0BEK4"/>
<reference evidence="3 4" key="1">
    <citation type="journal article" date="2015" name="Genome Biol. Evol.">
        <title>Comparative Genomics of a Bacterivorous Green Alga Reveals Evolutionary Causalities and Consequences of Phago-Mixotrophic Mode of Nutrition.</title>
        <authorList>
            <person name="Burns J.A."/>
            <person name="Paasch A."/>
            <person name="Narechania A."/>
            <person name="Kim E."/>
        </authorList>
    </citation>
    <scope>NUCLEOTIDE SEQUENCE [LARGE SCALE GENOMIC DNA]</scope>
    <source>
        <strain evidence="3 4">PLY_AMNH</strain>
    </source>
</reference>
<proteinExistence type="predicted"/>
<organism evidence="3 4">
    <name type="scientific">Cymbomonas tetramitiformis</name>
    <dbReference type="NCBI Taxonomy" id="36881"/>
    <lineage>
        <taxon>Eukaryota</taxon>
        <taxon>Viridiplantae</taxon>
        <taxon>Chlorophyta</taxon>
        <taxon>Pyramimonadophyceae</taxon>
        <taxon>Pyramimonadales</taxon>
        <taxon>Pyramimonadaceae</taxon>
        <taxon>Cymbomonas</taxon>
    </lineage>
</organism>
<dbReference type="Proteomes" id="UP001190700">
    <property type="component" value="Unassembled WGS sequence"/>
</dbReference>
<evidence type="ECO:0000313" key="4">
    <source>
        <dbReference type="Proteomes" id="UP001190700"/>
    </source>
</evidence>
<evidence type="ECO:0000313" key="3">
    <source>
        <dbReference type="EMBL" id="KAK3234440.1"/>
    </source>
</evidence>
<dbReference type="EMBL" id="LGRX02035496">
    <property type="protein sequence ID" value="KAK3234440.1"/>
    <property type="molecule type" value="Genomic_DNA"/>
</dbReference>
<sequence>MGGNIEALENDDAGDFKIDLKYADPETGATWLMKACSYGAMKCAKALLEAGAEPNAEDSEGKTLAKTLLPWSTSGREKVK</sequence>
<name>A0AAE0BEK4_9CHLO</name>
<dbReference type="PROSITE" id="PS50297">
    <property type="entry name" value="ANK_REP_REGION"/>
    <property type="match status" value="1"/>
</dbReference>
<dbReference type="Pfam" id="PF00023">
    <property type="entry name" value="Ank"/>
    <property type="match status" value="1"/>
</dbReference>
<protein>
    <submittedName>
        <fullName evidence="3">Uncharacterized protein</fullName>
    </submittedName>
</protein>